<evidence type="ECO:0000313" key="1">
    <source>
        <dbReference type="EMBL" id="CDW48243.1"/>
    </source>
</evidence>
<dbReference type="AlphaFoldDB" id="A0A0K2VCH7"/>
<dbReference type="EMBL" id="HACA01030882">
    <property type="protein sequence ID" value="CDW48243.1"/>
    <property type="molecule type" value="Transcribed_RNA"/>
</dbReference>
<proteinExistence type="predicted"/>
<organism evidence="1">
    <name type="scientific">Lepeophtheirus salmonis</name>
    <name type="common">Salmon louse</name>
    <name type="synonym">Caligus salmonis</name>
    <dbReference type="NCBI Taxonomy" id="72036"/>
    <lineage>
        <taxon>Eukaryota</taxon>
        <taxon>Metazoa</taxon>
        <taxon>Ecdysozoa</taxon>
        <taxon>Arthropoda</taxon>
        <taxon>Crustacea</taxon>
        <taxon>Multicrustacea</taxon>
        <taxon>Hexanauplia</taxon>
        <taxon>Copepoda</taxon>
        <taxon>Siphonostomatoida</taxon>
        <taxon>Caligidae</taxon>
        <taxon>Lepeophtheirus</taxon>
    </lineage>
</organism>
<protein>
    <submittedName>
        <fullName evidence="1">Uncharacterized protein</fullName>
    </submittedName>
</protein>
<accession>A0A0K2VCH7</accession>
<name>A0A0K2VCH7_LEPSM</name>
<sequence length="58" mass="6741">MLGALLFCPLDEKVDKISQEREATFVLHRDWFPKLISLFVANSRCLDVYDIPRSSDKL</sequence>
<reference evidence="1" key="1">
    <citation type="submission" date="2014-05" db="EMBL/GenBank/DDBJ databases">
        <authorList>
            <person name="Chronopoulou M."/>
        </authorList>
    </citation>
    <scope>NUCLEOTIDE SEQUENCE</scope>
    <source>
        <tissue evidence="1">Whole organism</tissue>
    </source>
</reference>